<accession>A0AAD5VBS6</accession>
<comment type="caution">
    <text evidence="9">The sequence shown here is derived from an EMBL/GenBank/DDBJ whole genome shotgun (WGS) entry which is preliminary data.</text>
</comment>
<keyword evidence="5" id="KW-0808">Transferase</keyword>
<dbReference type="EC" id="2.6.1.9" evidence="3"/>
<sequence length="443" mass="47958">MPILGLPPSLYPTKPSHFDIEKVIRPNILALHPYRCARDDYSEGILLDANENALGHSILSPDSIDSSSSSDLNPDLKHTLDLDLHRYPSPTHDPIKQRITQIRDLPGPEYVFLGVGSDEVIDLLMRVCVAPGKEKILITPPTYGMYAVCAQVNDVGIVKSFLELGGEKGEGGMEGRFSLRIDEVWFFFLFIFASFADIDFVGIPKITQAIDADPTIKLIFLCSPGNPTGTLIPLEAIRKLLDYQNFKGIVVVDEAYIDFAGEEASAVSLVREYANLCVMQTTSKSFGLAGIRLGVAIAHPALIQILMNTKAPYNISTPTASLALSALSPSAVKSMHAKVSTLVSSRKALLEGLSQLKPLGLGPSIGGNDANFVMVPILDKNGSGNGDNARAQKIYKTLAEEEGVVVRFRGSEPGCLGCVRITIGTKEENAVVLQKLRVLLEKL</sequence>
<comment type="cofactor">
    <cofactor evidence="1">
        <name>pyridoxal 5'-phosphate</name>
        <dbReference type="ChEBI" id="CHEBI:597326"/>
    </cofactor>
</comment>
<dbReference type="SUPFAM" id="SSF53383">
    <property type="entry name" value="PLP-dependent transferases"/>
    <property type="match status" value="1"/>
</dbReference>
<gene>
    <name evidence="9" type="ORF">NLI96_g3301</name>
</gene>
<comment type="catalytic activity">
    <reaction evidence="7">
        <text>L-histidinol phosphate + 2-oxoglutarate = 3-(imidazol-4-yl)-2-oxopropyl phosphate + L-glutamate</text>
        <dbReference type="Rhea" id="RHEA:23744"/>
        <dbReference type="ChEBI" id="CHEBI:16810"/>
        <dbReference type="ChEBI" id="CHEBI:29985"/>
        <dbReference type="ChEBI" id="CHEBI:57766"/>
        <dbReference type="ChEBI" id="CHEBI:57980"/>
        <dbReference type="EC" id="2.6.1.9"/>
    </reaction>
</comment>
<evidence type="ECO:0000313" key="9">
    <source>
        <dbReference type="EMBL" id="KAJ3487770.1"/>
    </source>
</evidence>
<name>A0AAD5VBS6_9APHY</name>
<evidence type="ECO:0000256" key="1">
    <source>
        <dbReference type="ARBA" id="ARBA00001933"/>
    </source>
</evidence>
<dbReference type="GO" id="GO:0004400">
    <property type="term" value="F:histidinol-phosphate transaminase activity"/>
    <property type="evidence" value="ECO:0007669"/>
    <property type="project" value="UniProtKB-EC"/>
</dbReference>
<organism evidence="9 10">
    <name type="scientific">Meripilus lineatus</name>
    <dbReference type="NCBI Taxonomy" id="2056292"/>
    <lineage>
        <taxon>Eukaryota</taxon>
        <taxon>Fungi</taxon>
        <taxon>Dikarya</taxon>
        <taxon>Basidiomycota</taxon>
        <taxon>Agaricomycotina</taxon>
        <taxon>Agaricomycetes</taxon>
        <taxon>Polyporales</taxon>
        <taxon>Meripilaceae</taxon>
        <taxon>Meripilus</taxon>
    </lineage>
</organism>
<dbReference type="PANTHER" id="PTHR42885">
    <property type="entry name" value="HISTIDINOL-PHOSPHATE AMINOTRANSFERASE-RELATED"/>
    <property type="match status" value="1"/>
</dbReference>
<dbReference type="InterPro" id="IPR004839">
    <property type="entry name" value="Aminotransferase_I/II_large"/>
</dbReference>
<dbReference type="Pfam" id="PF00155">
    <property type="entry name" value="Aminotran_1_2"/>
    <property type="match status" value="2"/>
</dbReference>
<evidence type="ECO:0000256" key="6">
    <source>
        <dbReference type="ARBA" id="ARBA00022898"/>
    </source>
</evidence>
<dbReference type="InterPro" id="IPR015421">
    <property type="entry name" value="PyrdxlP-dep_Trfase_major"/>
</dbReference>
<comment type="pathway">
    <text evidence="2">Amino-acid biosynthesis; L-histidine biosynthesis; L-histidine from 5-phospho-alpha-D-ribose 1-diphosphate: step 7/9.</text>
</comment>
<protein>
    <recommendedName>
        <fullName evidence="3">histidinol-phosphate transaminase</fullName>
        <ecNumber evidence="3">2.6.1.9</ecNumber>
    </recommendedName>
</protein>
<reference evidence="9" key="1">
    <citation type="submission" date="2022-07" db="EMBL/GenBank/DDBJ databases">
        <title>Genome Sequence of Physisporinus lineatus.</title>
        <authorList>
            <person name="Buettner E."/>
        </authorList>
    </citation>
    <scope>NUCLEOTIDE SEQUENCE</scope>
    <source>
        <strain evidence="9">VT162</strain>
    </source>
</reference>
<evidence type="ECO:0000256" key="2">
    <source>
        <dbReference type="ARBA" id="ARBA00005011"/>
    </source>
</evidence>
<dbReference type="InterPro" id="IPR015424">
    <property type="entry name" value="PyrdxlP-dep_Trfase"/>
</dbReference>
<dbReference type="Gene3D" id="3.90.1150.10">
    <property type="entry name" value="Aspartate Aminotransferase, domain 1"/>
    <property type="match status" value="2"/>
</dbReference>
<evidence type="ECO:0000256" key="5">
    <source>
        <dbReference type="ARBA" id="ARBA00022679"/>
    </source>
</evidence>
<dbReference type="InterPro" id="IPR015422">
    <property type="entry name" value="PyrdxlP-dep_Trfase_small"/>
</dbReference>
<evidence type="ECO:0000259" key="8">
    <source>
        <dbReference type="Pfam" id="PF00155"/>
    </source>
</evidence>
<dbReference type="PANTHER" id="PTHR42885:SF2">
    <property type="entry name" value="HISTIDINOL-PHOSPHATE AMINOTRANSFERASE"/>
    <property type="match status" value="1"/>
</dbReference>
<feature type="domain" description="Aminotransferase class I/classII large" evidence="8">
    <location>
        <begin position="205"/>
        <end position="436"/>
    </location>
</feature>
<dbReference type="Proteomes" id="UP001212997">
    <property type="component" value="Unassembled WGS sequence"/>
</dbReference>
<keyword evidence="4" id="KW-0032">Aminotransferase</keyword>
<dbReference type="CDD" id="cd00609">
    <property type="entry name" value="AAT_like"/>
    <property type="match status" value="1"/>
</dbReference>
<dbReference type="EMBL" id="JANAWD010000083">
    <property type="protein sequence ID" value="KAJ3487770.1"/>
    <property type="molecule type" value="Genomic_DNA"/>
</dbReference>
<proteinExistence type="predicted"/>
<dbReference type="AlphaFoldDB" id="A0AAD5VBS6"/>
<evidence type="ECO:0000256" key="4">
    <source>
        <dbReference type="ARBA" id="ARBA00022576"/>
    </source>
</evidence>
<evidence type="ECO:0000256" key="3">
    <source>
        <dbReference type="ARBA" id="ARBA00012748"/>
    </source>
</evidence>
<feature type="domain" description="Aminotransferase class I/classII large" evidence="8">
    <location>
        <begin position="45"/>
        <end position="158"/>
    </location>
</feature>
<dbReference type="GO" id="GO:0030170">
    <property type="term" value="F:pyridoxal phosphate binding"/>
    <property type="evidence" value="ECO:0007669"/>
    <property type="project" value="InterPro"/>
</dbReference>
<evidence type="ECO:0000256" key="7">
    <source>
        <dbReference type="ARBA" id="ARBA00047481"/>
    </source>
</evidence>
<keyword evidence="6" id="KW-0663">Pyridoxal phosphate</keyword>
<keyword evidence="10" id="KW-1185">Reference proteome</keyword>
<dbReference type="Gene3D" id="3.40.640.10">
    <property type="entry name" value="Type I PLP-dependent aspartate aminotransferase-like (Major domain)"/>
    <property type="match status" value="2"/>
</dbReference>
<evidence type="ECO:0000313" key="10">
    <source>
        <dbReference type="Proteomes" id="UP001212997"/>
    </source>
</evidence>